<proteinExistence type="predicted"/>
<gene>
    <name evidence="2" type="ORF">MetMK1DRAFT_00014290</name>
</gene>
<keyword evidence="3" id="KW-1185">Reference proteome</keyword>
<feature type="transmembrane region" description="Helical" evidence="1">
    <location>
        <begin position="128"/>
        <end position="149"/>
    </location>
</feature>
<dbReference type="STRING" id="671065.MetMK1DRAFT_00014290"/>
<dbReference type="EMBL" id="JH597761">
    <property type="protein sequence ID" value="EHP70925.1"/>
    <property type="molecule type" value="Genomic_DNA"/>
</dbReference>
<dbReference type="eggNOG" id="arCOG07316">
    <property type="taxonomic scope" value="Archaea"/>
</dbReference>
<keyword evidence="1" id="KW-0472">Membrane</keyword>
<dbReference type="Proteomes" id="UP000003980">
    <property type="component" value="Unassembled WGS sequence"/>
</dbReference>
<dbReference type="HOGENOM" id="CLU_1700323_0_0_2"/>
<accession>H2C430</accession>
<keyword evidence="1" id="KW-0812">Transmembrane</keyword>
<dbReference type="AlphaFoldDB" id="H2C430"/>
<name>H2C430_9CREN</name>
<evidence type="ECO:0000313" key="3">
    <source>
        <dbReference type="Proteomes" id="UP000003980"/>
    </source>
</evidence>
<keyword evidence="1" id="KW-1133">Transmembrane helix</keyword>
<organism evidence="2 3">
    <name type="scientific">Metallosphaera yellowstonensis MK1</name>
    <dbReference type="NCBI Taxonomy" id="671065"/>
    <lineage>
        <taxon>Archaea</taxon>
        <taxon>Thermoproteota</taxon>
        <taxon>Thermoprotei</taxon>
        <taxon>Sulfolobales</taxon>
        <taxon>Sulfolobaceae</taxon>
        <taxon>Metallosphaera</taxon>
    </lineage>
</organism>
<dbReference type="OrthoDB" id="36962at2157"/>
<reference evidence="2 3" key="1">
    <citation type="submission" date="2012-01" db="EMBL/GenBank/DDBJ databases">
        <title>Improved High-Quality Draft sequence of Metallosphaera yellowstonensis MK1.</title>
        <authorList>
            <consortium name="US DOE Joint Genome Institute"/>
            <person name="Lucas S."/>
            <person name="Han J."/>
            <person name="Cheng J.-F."/>
            <person name="Goodwin L."/>
            <person name="Pitluck S."/>
            <person name="Peters L."/>
            <person name="Teshima H."/>
            <person name="Detter J.C."/>
            <person name="Han C."/>
            <person name="Tapia R."/>
            <person name="Land M."/>
            <person name="Hauser L."/>
            <person name="Kyrpides N."/>
            <person name="Kozubal M."/>
            <person name="Macur R.E."/>
            <person name="Jay Z."/>
            <person name="Inskeep W."/>
            <person name="Woyke T."/>
        </authorList>
    </citation>
    <scope>NUCLEOTIDE SEQUENCE [LARGE SCALE GENOMIC DNA]</scope>
    <source>
        <strain evidence="2 3">MK1</strain>
    </source>
</reference>
<dbReference type="RefSeq" id="WP_009071882.1">
    <property type="nucleotide sequence ID" value="NZ_JH597761.1"/>
</dbReference>
<evidence type="ECO:0000313" key="2">
    <source>
        <dbReference type="EMBL" id="EHP70925.1"/>
    </source>
</evidence>
<evidence type="ECO:0000256" key="1">
    <source>
        <dbReference type="SAM" id="Phobius"/>
    </source>
</evidence>
<sequence length="154" mass="17042">MFYFLGYEVVTNGSITYVFYLLNFTNHSSVLITVDPTTHTVLNYSTAWPISILALQLTGTPSNYVLGNNNVPAIESVEGNTIIVISYNHVLLEEVSHGQTTRLVYANFPGLANESPPDFWSLAGHVDLLPFNLLTALGILAGLQLYLVLRRVIR</sequence>
<protein>
    <submittedName>
        <fullName evidence="2">Uncharacterized protein</fullName>
    </submittedName>
</protein>